<reference evidence="1 2" key="1">
    <citation type="submission" date="2019-07" db="EMBL/GenBank/DDBJ databases">
        <title>Whole genome shotgun sequence of Swaminathania salitolerans NBRC 104436.</title>
        <authorList>
            <person name="Hosoyama A."/>
            <person name="Uohara A."/>
            <person name="Ohji S."/>
            <person name="Ichikawa N."/>
        </authorList>
    </citation>
    <scope>NUCLEOTIDE SEQUENCE [LARGE SCALE GENOMIC DNA]</scope>
    <source>
        <strain evidence="1 2">NBRC 104436</strain>
    </source>
</reference>
<comment type="caution">
    <text evidence="1">The sequence shown here is derived from an EMBL/GenBank/DDBJ whole genome shotgun (WGS) entry which is preliminary data.</text>
</comment>
<evidence type="ECO:0000313" key="1">
    <source>
        <dbReference type="EMBL" id="GEL00878.1"/>
    </source>
</evidence>
<dbReference type="Proteomes" id="UP000321405">
    <property type="component" value="Unassembled WGS sequence"/>
</dbReference>
<protein>
    <submittedName>
        <fullName evidence="1">Uncharacterized protein</fullName>
    </submittedName>
</protein>
<dbReference type="AlphaFoldDB" id="A0A511BSH2"/>
<evidence type="ECO:0000313" key="2">
    <source>
        <dbReference type="Proteomes" id="UP000321405"/>
    </source>
</evidence>
<accession>A0A511BSH2</accession>
<keyword evidence="2" id="KW-1185">Reference proteome</keyword>
<organism evidence="1 2">
    <name type="scientific">Swaminathania salitolerans</name>
    <dbReference type="NCBI Taxonomy" id="182838"/>
    <lineage>
        <taxon>Bacteria</taxon>
        <taxon>Pseudomonadati</taxon>
        <taxon>Pseudomonadota</taxon>
        <taxon>Alphaproteobacteria</taxon>
        <taxon>Acetobacterales</taxon>
        <taxon>Acetobacteraceae</taxon>
        <taxon>Swaminathania</taxon>
    </lineage>
</organism>
<dbReference type="EMBL" id="BJVC01000001">
    <property type="protein sequence ID" value="GEL00878.1"/>
    <property type="molecule type" value="Genomic_DNA"/>
</dbReference>
<sequence>MAIVRDRDDARLHATDRKILFDTYPAPGTARDFARRLRLILPEGWFPVYRGDEEEDAPRLQALLTGFGAVLSQIWSLMGVVRDQTRIGSVRGVFLDMAATDLFGSSGMCRLPQEKDTHFRRRMIEAISAEKTTRRAVSEAVRQIAGAPPRLIEPGSVRDCGALNVLGGYGATRLRYGSLAGGQFCLELMPKLPLTTRALCTAVKDVKALGVTAWIRMDM</sequence>
<dbReference type="RefSeq" id="WP_147091935.1">
    <property type="nucleotide sequence ID" value="NZ_BJVC01000001.1"/>
</dbReference>
<dbReference type="OrthoDB" id="7272469at2"/>
<gene>
    <name evidence="1" type="ORF">SSA02_00410</name>
</gene>
<name>A0A511BSH2_9PROT</name>
<proteinExistence type="predicted"/>